<feature type="binding site" evidence="12">
    <location>
        <position position="367"/>
    </location>
    <ligand>
        <name>(2R)-2-phosphoglycerate</name>
        <dbReference type="ChEBI" id="CHEBI:58289"/>
    </ligand>
</feature>
<name>A0A6H2GSM4_9BACL</name>
<feature type="binding site" evidence="14">
    <location>
        <begin position="364"/>
        <end position="367"/>
    </location>
    <ligand>
        <name>substrate</name>
    </ligand>
</feature>
<dbReference type="InterPro" id="IPR036849">
    <property type="entry name" value="Enolase-like_C_sf"/>
</dbReference>
<organism evidence="18 19">
    <name type="scientific">Paenibacillus albicereus</name>
    <dbReference type="NCBI Taxonomy" id="2726185"/>
    <lineage>
        <taxon>Bacteria</taxon>
        <taxon>Bacillati</taxon>
        <taxon>Bacillota</taxon>
        <taxon>Bacilli</taxon>
        <taxon>Bacillales</taxon>
        <taxon>Paenibacillaceae</taxon>
        <taxon>Paenibacillus</taxon>
    </lineage>
</organism>
<dbReference type="PROSITE" id="PS00164">
    <property type="entry name" value="ENOLASE"/>
    <property type="match status" value="1"/>
</dbReference>
<dbReference type="AlphaFoldDB" id="A0A6H2GSM4"/>
<dbReference type="SMART" id="SM01192">
    <property type="entry name" value="Enolase_C"/>
    <property type="match status" value="1"/>
</dbReference>
<feature type="binding site" evidence="12">
    <location>
        <position position="366"/>
    </location>
    <ligand>
        <name>(2R)-2-phosphoglycerate</name>
        <dbReference type="ChEBI" id="CHEBI:58289"/>
    </ligand>
</feature>
<dbReference type="GO" id="GO:0000287">
    <property type="term" value="F:magnesium ion binding"/>
    <property type="evidence" value="ECO:0007669"/>
    <property type="project" value="UniProtKB-UniRule"/>
</dbReference>
<dbReference type="PANTHER" id="PTHR11902:SF1">
    <property type="entry name" value="ENOLASE"/>
    <property type="match status" value="1"/>
</dbReference>
<dbReference type="GO" id="GO:0009986">
    <property type="term" value="C:cell surface"/>
    <property type="evidence" value="ECO:0007669"/>
    <property type="project" value="UniProtKB-SubCell"/>
</dbReference>
<evidence type="ECO:0000256" key="9">
    <source>
        <dbReference type="ARBA" id="ARBA00023152"/>
    </source>
</evidence>
<accession>A0A6H2GSM4</accession>
<keyword evidence="5 12" id="KW-0963">Cytoplasm</keyword>
<evidence type="ECO:0000256" key="4">
    <source>
        <dbReference type="ARBA" id="ARBA00017068"/>
    </source>
</evidence>
<dbReference type="FunFam" id="3.20.20.120:FF:000001">
    <property type="entry name" value="Enolase"/>
    <property type="match status" value="1"/>
</dbReference>
<feature type="binding site" evidence="12 15">
    <location>
        <position position="285"/>
    </location>
    <ligand>
        <name>Mg(2+)</name>
        <dbReference type="ChEBI" id="CHEBI:18420"/>
    </ligand>
</feature>
<dbReference type="Gene3D" id="3.20.20.120">
    <property type="entry name" value="Enolase-like C-terminal domain"/>
    <property type="match status" value="1"/>
</dbReference>
<comment type="function">
    <text evidence="12">Catalyzes the reversible conversion of 2-phosphoglycerate (2-PG) into phosphoenolpyruvate (PEP). It is essential for the degradation of carbohydrates via glycolysis.</text>
</comment>
<evidence type="ECO:0000256" key="12">
    <source>
        <dbReference type="HAMAP-Rule" id="MF_00318"/>
    </source>
</evidence>
<evidence type="ECO:0000256" key="2">
    <source>
        <dbReference type="ARBA" id="ARBA00009604"/>
    </source>
</evidence>
<keyword evidence="6 12" id="KW-0964">Secreted</keyword>
<dbReference type="InterPro" id="IPR020809">
    <property type="entry name" value="Enolase_CS"/>
</dbReference>
<comment type="similarity">
    <text evidence="2 12">Belongs to the enolase family.</text>
</comment>
<keyword evidence="18" id="KW-0670">Pyruvate</keyword>
<dbReference type="RefSeq" id="WP_168906075.1">
    <property type="nucleotide sequence ID" value="NZ_CP051428.1"/>
</dbReference>
<feature type="domain" description="Enolase N-terminal" evidence="17">
    <location>
        <begin position="4"/>
        <end position="134"/>
    </location>
</feature>
<dbReference type="FunFam" id="3.30.390.10:FF:000001">
    <property type="entry name" value="Enolase"/>
    <property type="match status" value="1"/>
</dbReference>
<comment type="catalytic activity">
    <reaction evidence="11">
        <text>(2R)-2-phosphoglycerate = phosphoenolpyruvate + H2O</text>
        <dbReference type="Rhea" id="RHEA:10164"/>
        <dbReference type="ChEBI" id="CHEBI:15377"/>
        <dbReference type="ChEBI" id="CHEBI:58289"/>
        <dbReference type="ChEBI" id="CHEBI:58702"/>
        <dbReference type="EC" id="4.2.1.11"/>
    </reaction>
    <physiologicalReaction direction="left-to-right" evidence="11">
        <dbReference type="Rhea" id="RHEA:10165"/>
    </physiologicalReaction>
</comment>
<reference evidence="18 19" key="1">
    <citation type="submission" date="2020-04" db="EMBL/GenBank/DDBJ databases">
        <title>Novel Paenibacillus strain UniB2 isolated from commercial digestive syrup.</title>
        <authorList>
            <person name="Thorat V."/>
            <person name="Kirdat K."/>
            <person name="Tiwarekar B."/>
            <person name="Yadav A."/>
        </authorList>
    </citation>
    <scope>NUCLEOTIDE SEQUENCE [LARGE SCALE GENOMIC DNA]</scope>
    <source>
        <strain evidence="18 19">UniB2</strain>
    </source>
</reference>
<feature type="domain" description="Enolase C-terminal TIM barrel" evidence="16">
    <location>
        <begin position="139"/>
        <end position="425"/>
    </location>
</feature>
<keyword evidence="10 12" id="KW-0456">Lyase</keyword>
<proteinExistence type="inferred from homology"/>
<dbReference type="SUPFAM" id="SSF54826">
    <property type="entry name" value="Enolase N-terminal domain-like"/>
    <property type="match status" value="1"/>
</dbReference>
<dbReference type="SFLD" id="SFLDF00002">
    <property type="entry name" value="enolase"/>
    <property type="match status" value="1"/>
</dbReference>
<keyword evidence="8 12" id="KW-0460">Magnesium</keyword>
<evidence type="ECO:0000256" key="10">
    <source>
        <dbReference type="ARBA" id="ARBA00023239"/>
    </source>
</evidence>
<dbReference type="SFLD" id="SFLDG00178">
    <property type="entry name" value="enolase"/>
    <property type="match status" value="1"/>
</dbReference>
<evidence type="ECO:0000256" key="5">
    <source>
        <dbReference type="ARBA" id="ARBA00022490"/>
    </source>
</evidence>
<dbReference type="Proteomes" id="UP000502136">
    <property type="component" value="Chromosome"/>
</dbReference>
<feature type="active site" description="Proton donor" evidence="12 13">
    <location>
        <position position="205"/>
    </location>
</feature>
<dbReference type="SFLD" id="SFLDS00001">
    <property type="entry name" value="Enolase"/>
    <property type="match status" value="1"/>
</dbReference>
<comment type="cofactor">
    <cofactor evidence="12">
        <name>Mg(2+)</name>
        <dbReference type="ChEBI" id="CHEBI:18420"/>
    </cofactor>
    <text evidence="12">Binds a second Mg(2+) ion via substrate during catalysis.</text>
</comment>
<dbReference type="Pfam" id="PF00113">
    <property type="entry name" value="Enolase_C"/>
    <property type="match status" value="1"/>
</dbReference>
<dbReference type="NCBIfam" id="TIGR01060">
    <property type="entry name" value="eno"/>
    <property type="match status" value="1"/>
</dbReference>
<dbReference type="GO" id="GO:0005576">
    <property type="term" value="C:extracellular region"/>
    <property type="evidence" value="ECO:0007669"/>
    <property type="project" value="UniProtKB-SubCell"/>
</dbReference>
<feature type="binding site" evidence="12">
    <location>
        <position position="388"/>
    </location>
    <ligand>
        <name>(2R)-2-phosphoglycerate</name>
        <dbReference type="ChEBI" id="CHEBI:58289"/>
    </ligand>
</feature>
<evidence type="ECO:0000256" key="15">
    <source>
        <dbReference type="PIRSR" id="PIRSR001400-3"/>
    </source>
</evidence>
<dbReference type="CDD" id="cd03313">
    <property type="entry name" value="enolase"/>
    <property type="match status" value="1"/>
</dbReference>
<dbReference type="GO" id="GO:0006096">
    <property type="term" value="P:glycolytic process"/>
    <property type="evidence" value="ECO:0007669"/>
    <property type="project" value="UniProtKB-UniRule"/>
</dbReference>
<evidence type="ECO:0000313" key="19">
    <source>
        <dbReference type="Proteomes" id="UP000502136"/>
    </source>
</evidence>
<dbReference type="GO" id="GO:0000015">
    <property type="term" value="C:phosphopyruvate hydratase complex"/>
    <property type="evidence" value="ECO:0007669"/>
    <property type="project" value="InterPro"/>
</dbReference>
<keyword evidence="19" id="KW-1185">Reference proteome</keyword>
<gene>
    <name evidence="12 18" type="primary">eno</name>
    <name evidence="18" type="ORF">HGI30_01490</name>
</gene>
<feature type="binding site" evidence="12 15">
    <location>
        <position position="242"/>
    </location>
    <ligand>
        <name>Mg(2+)</name>
        <dbReference type="ChEBI" id="CHEBI:18420"/>
    </ligand>
</feature>
<feature type="binding site" evidence="14">
    <location>
        <position position="285"/>
    </location>
    <ligand>
        <name>substrate</name>
    </ligand>
</feature>
<keyword evidence="9 12" id="KW-0324">Glycolysis</keyword>
<dbReference type="Pfam" id="PF03952">
    <property type="entry name" value="Enolase_N"/>
    <property type="match status" value="1"/>
</dbReference>
<dbReference type="GO" id="GO:0004634">
    <property type="term" value="F:phosphopyruvate hydratase activity"/>
    <property type="evidence" value="ECO:0007669"/>
    <property type="project" value="UniProtKB-UniRule"/>
</dbReference>
<sequence length="431" mass="46161">MSIIVDVYAREVLDSRGNPTVEVEVSLESGGKGRAIVPSGASTGAYEAVELRDGDKGRYLGKGVLKAVENVNTLIAPEIIGLDALDQVLIDRKMIELDGTHNKGKLGANAILAVSMAVARAAADALDVPLYTYLGGFNAKVLPVPMMNIINGGEHADNNVDVQEFMVLPVGAESFKEALRIGAEIFHNLKSVLKDKGLNTAVGDEGGFAPNLGSNEEAITTIISAIERAGYKPGVDVFLGMDVASTEFYKDGKYHLEGEGKSYTSAEFVDLLAEWADKYPIITIEDGCSEDDWEGWKLLTDKLGGKVQLVGDDLFVTNTERLSDGIDKGVGNSILVKVNQIGSLTETFDAIEMAKRAGYTAVISHRSGESEDSTIADIAVATNAGQIKTGAPSRTDRVAKYNQLLRIEDQLGSTAQYAGRSAFYNLKNFKK</sequence>
<dbReference type="EMBL" id="CP051428">
    <property type="protein sequence ID" value="QJC50395.1"/>
    <property type="molecule type" value="Genomic_DNA"/>
</dbReference>
<dbReference type="InterPro" id="IPR020811">
    <property type="entry name" value="Enolase_N"/>
</dbReference>
<evidence type="ECO:0000256" key="8">
    <source>
        <dbReference type="ARBA" id="ARBA00022842"/>
    </source>
</evidence>
<dbReference type="Gene3D" id="3.30.390.10">
    <property type="entry name" value="Enolase-like, N-terminal domain"/>
    <property type="match status" value="1"/>
</dbReference>
<feature type="binding site" evidence="14">
    <location>
        <position position="155"/>
    </location>
    <ligand>
        <name>substrate</name>
    </ligand>
</feature>
<comment type="pathway">
    <text evidence="1 12">Carbohydrate degradation; glycolysis; pyruvate from D-glyceraldehyde 3-phosphate: step 4/5.</text>
</comment>
<evidence type="ECO:0000313" key="18">
    <source>
        <dbReference type="EMBL" id="QJC50395.1"/>
    </source>
</evidence>
<evidence type="ECO:0000256" key="1">
    <source>
        <dbReference type="ARBA" id="ARBA00005031"/>
    </source>
</evidence>
<dbReference type="InterPro" id="IPR029017">
    <property type="entry name" value="Enolase-like_N"/>
</dbReference>
<evidence type="ECO:0000256" key="14">
    <source>
        <dbReference type="PIRSR" id="PIRSR001400-2"/>
    </source>
</evidence>
<keyword evidence="7 12" id="KW-0479">Metal-binding</keyword>
<comment type="subcellular location">
    <subcellularLocation>
        <location evidence="12">Cytoplasm</location>
    </subcellularLocation>
    <subcellularLocation>
        <location evidence="12">Secreted</location>
    </subcellularLocation>
    <subcellularLocation>
        <location evidence="12">Cell surface</location>
    </subcellularLocation>
    <text evidence="12">Fractions of enolase are present in both the cytoplasm and on the cell surface.</text>
</comment>
<dbReference type="HAMAP" id="MF_00318">
    <property type="entry name" value="Enolase"/>
    <property type="match status" value="1"/>
</dbReference>
<dbReference type="PIRSF" id="PIRSF001400">
    <property type="entry name" value="Enolase"/>
    <property type="match status" value="1"/>
</dbReference>
<feature type="binding site" evidence="12">
    <location>
        <position position="337"/>
    </location>
    <ligand>
        <name>(2R)-2-phosphoglycerate</name>
        <dbReference type="ChEBI" id="CHEBI:58289"/>
    </ligand>
</feature>
<evidence type="ECO:0000256" key="11">
    <source>
        <dbReference type="ARBA" id="ARBA00048951"/>
    </source>
</evidence>
<dbReference type="UniPathway" id="UPA00109">
    <property type="reaction ID" value="UER00187"/>
</dbReference>
<dbReference type="SMART" id="SM01193">
    <property type="entry name" value="Enolase_N"/>
    <property type="match status" value="1"/>
</dbReference>
<protein>
    <recommendedName>
        <fullName evidence="4 12">Enolase</fullName>
        <ecNumber evidence="3 12">4.2.1.11</ecNumber>
    </recommendedName>
    <alternativeName>
        <fullName evidence="12">2-phospho-D-glycerate hydro-lyase</fullName>
    </alternativeName>
    <alternativeName>
        <fullName evidence="12">2-phosphoglycerate dehydratase</fullName>
    </alternativeName>
</protein>
<dbReference type="SUPFAM" id="SSF51604">
    <property type="entry name" value="Enolase C-terminal domain-like"/>
    <property type="match status" value="1"/>
</dbReference>
<feature type="active site" description="Proton acceptor" evidence="12 13">
    <location>
        <position position="337"/>
    </location>
</feature>
<feature type="binding site" evidence="14">
    <location>
        <position position="312"/>
    </location>
    <ligand>
        <name>substrate</name>
    </ligand>
</feature>
<comment type="cofactor">
    <cofactor evidence="15">
        <name>Mg(2+)</name>
        <dbReference type="ChEBI" id="CHEBI:18420"/>
    </cofactor>
    <text evidence="15">Mg(2+) is required for catalysis and for stabilizing the dimer.</text>
</comment>
<dbReference type="PRINTS" id="PR00148">
    <property type="entry name" value="ENOLASE"/>
</dbReference>
<dbReference type="InterPro" id="IPR020810">
    <property type="entry name" value="Enolase_C"/>
</dbReference>
<dbReference type="PANTHER" id="PTHR11902">
    <property type="entry name" value="ENOLASE"/>
    <property type="match status" value="1"/>
</dbReference>
<feature type="binding site" evidence="14">
    <location>
        <position position="388"/>
    </location>
    <ligand>
        <name>substrate</name>
    </ligand>
</feature>
<feature type="binding site" evidence="12">
    <location>
        <position position="163"/>
    </location>
    <ligand>
        <name>(2R)-2-phosphoglycerate</name>
        <dbReference type="ChEBI" id="CHEBI:58289"/>
    </ligand>
</feature>
<evidence type="ECO:0000256" key="3">
    <source>
        <dbReference type="ARBA" id="ARBA00012058"/>
    </source>
</evidence>
<dbReference type="EC" id="4.2.1.11" evidence="3 12"/>
<evidence type="ECO:0000256" key="7">
    <source>
        <dbReference type="ARBA" id="ARBA00022723"/>
    </source>
</evidence>
<dbReference type="KEGG" id="palr:HGI30_01490"/>
<dbReference type="InterPro" id="IPR000941">
    <property type="entry name" value="Enolase"/>
</dbReference>
<evidence type="ECO:0000256" key="6">
    <source>
        <dbReference type="ARBA" id="ARBA00022525"/>
    </source>
</evidence>
<evidence type="ECO:0000259" key="16">
    <source>
        <dbReference type="SMART" id="SM01192"/>
    </source>
</evidence>
<evidence type="ECO:0000259" key="17">
    <source>
        <dbReference type="SMART" id="SM01193"/>
    </source>
</evidence>
<feature type="binding site" evidence="12 15">
    <location>
        <position position="312"/>
    </location>
    <ligand>
        <name>Mg(2+)</name>
        <dbReference type="ChEBI" id="CHEBI:18420"/>
    </ligand>
</feature>
<evidence type="ECO:0000256" key="13">
    <source>
        <dbReference type="PIRSR" id="PIRSR001400-1"/>
    </source>
</evidence>
<feature type="binding site" evidence="14">
    <location>
        <position position="164"/>
    </location>
    <ligand>
        <name>substrate</name>
    </ligand>
</feature>